<dbReference type="InterPro" id="IPR050937">
    <property type="entry name" value="TEC1_TEAD_TF"/>
</dbReference>
<sequence length="694" mass="78042">MVNSDQIPSAMNVISKMEISPDEKEIDSSTHDQKSPETQNVMNYDQKKCIGLNVNSASTGGAVVDEAEGIWSADIEQSFLEALAIYPPCGRRKIILTDEGKMYGRNELIARYIKIRTGKSRTRKQVSSHLQVLAKRRSKELQSLRNNKEAQQLILDRLKRYTSAEIVSMNVDDNNNESSEDNDEEDELPQTPLVQATVLQKAVKIEKSDNQQYRDNTHKPAKHRLSKKPTSSVHNNNVVTVPISTDAHSDIPLHINNILHPLYVQSKVSETTKSEPIVGHIASTSSTSSASTSPKTSPGIKIPITNRLQPSVTVLSQQSSNLLKSNIINITSNQIAPSLRHTEYDEFDQLGKITIPPTSSLAPNMITSIIETGQYSGSTLIRLNNPVTTTNLLPSCSSNPCLNATTTTTTLSPSNARCLAFSSAGPSSACSSSSSSIFSSSSSPSRSGQAFIGDEHFRLQELNAFVEIIRPNFVRERHYPSLYQTQEQQTVIHRHNMVHLNSNDLQFKNVPQFETIAIHQIWDKFPSHDGLKDLFEQNPMGRFYLVKFWADVNFLRSDMKLKEKETFFTSYIFDSTCLNYGIHVSTRLCSFGKQVLEKVETTEPTQQHVDGGLEHYLYRFERSPLCDYMVQFIQKLRSLPTHSLMNSVLENFTVLQVVRCRDTHRLLLCIAYVFEIGTYDSTEPQYHVYKLVGN</sequence>
<dbReference type="AlphaFoldDB" id="A0A813VR11"/>
<protein>
    <recommendedName>
        <fullName evidence="9">TEA domain-containing protein</fullName>
    </recommendedName>
</protein>
<evidence type="ECO:0000256" key="7">
    <source>
        <dbReference type="PROSITE-ProRule" id="PRU00505"/>
    </source>
</evidence>
<feature type="compositionally biased region" description="Basic and acidic residues" evidence="8">
    <location>
        <begin position="21"/>
        <end position="35"/>
    </location>
</feature>
<dbReference type="PANTHER" id="PTHR11834:SF0">
    <property type="entry name" value="PROTEIN SCALLOPED"/>
    <property type="match status" value="1"/>
</dbReference>
<dbReference type="OrthoDB" id="10006572at2759"/>
<dbReference type="Proteomes" id="UP000677228">
    <property type="component" value="Unassembled WGS sequence"/>
</dbReference>
<evidence type="ECO:0000313" key="11">
    <source>
        <dbReference type="EMBL" id="CAF1083734.1"/>
    </source>
</evidence>
<proteinExistence type="predicted"/>
<dbReference type="InterPro" id="IPR000818">
    <property type="entry name" value="TEA/ATTS_dom"/>
</dbReference>
<comment type="caution">
    <text evidence="10">The sequence shown here is derived from an EMBL/GenBank/DDBJ whole genome shotgun (WGS) entry which is preliminary data.</text>
</comment>
<evidence type="ECO:0000313" key="14">
    <source>
        <dbReference type="Proteomes" id="UP000663829"/>
    </source>
</evidence>
<dbReference type="EMBL" id="CAJNOQ010000838">
    <property type="protein sequence ID" value="CAF0843800.1"/>
    <property type="molecule type" value="Genomic_DNA"/>
</dbReference>
<evidence type="ECO:0000256" key="2">
    <source>
        <dbReference type="ARBA" id="ARBA00022473"/>
    </source>
</evidence>
<dbReference type="PROSITE" id="PS00554">
    <property type="entry name" value="TEA_1"/>
    <property type="match status" value="1"/>
</dbReference>
<feature type="region of interest" description="Disordered" evidence="8">
    <location>
        <begin position="204"/>
        <end position="235"/>
    </location>
</feature>
<dbReference type="Gene3D" id="2.70.50.80">
    <property type="match status" value="1"/>
</dbReference>
<evidence type="ECO:0000313" key="12">
    <source>
        <dbReference type="EMBL" id="CAF3631189.1"/>
    </source>
</evidence>
<evidence type="ECO:0000256" key="1">
    <source>
        <dbReference type="ARBA" id="ARBA00004123"/>
    </source>
</evidence>
<keyword evidence="6" id="KW-0539">Nucleus</keyword>
<evidence type="ECO:0000256" key="4">
    <source>
        <dbReference type="ARBA" id="ARBA00023125"/>
    </source>
</evidence>
<dbReference type="Proteomes" id="UP000663829">
    <property type="component" value="Unassembled WGS sequence"/>
</dbReference>
<name>A0A813VR11_9BILA</name>
<dbReference type="Proteomes" id="UP000682733">
    <property type="component" value="Unassembled WGS sequence"/>
</dbReference>
<evidence type="ECO:0000256" key="6">
    <source>
        <dbReference type="ARBA" id="ARBA00023242"/>
    </source>
</evidence>
<dbReference type="PROSITE" id="PS51088">
    <property type="entry name" value="TEA_2"/>
    <property type="match status" value="1"/>
</dbReference>
<dbReference type="Pfam" id="PF17725">
    <property type="entry name" value="YBD"/>
    <property type="match status" value="1"/>
</dbReference>
<dbReference type="EMBL" id="CAJOBC010000837">
    <property type="protein sequence ID" value="CAF3631189.1"/>
    <property type="molecule type" value="Genomic_DNA"/>
</dbReference>
<dbReference type="GO" id="GO:0035329">
    <property type="term" value="P:hippo signaling"/>
    <property type="evidence" value="ECO:0007669"/>
    <property type="project" value="TreeGrafter"/>
</dbReference>
<evidence type="ECO:0000256" key="3">
    <source>
        <dbReference type="ARBA" id="ARBA00023015"/>
    </source>
</evidence>
<dbReference type="GO" id="GO:0005634">
    <property type="term" value="C:nucleus"/>
    <property type="evidence" value="ECO:0007669"/>
    <property type="project" value="UniProtKB-SubCell"/>
</dbReference>
<feature type="compositionally biased region" description="Acidic residues" evidence="8">
    <location>
        <begin position="174"/>
        <end position="188"/>
    </location>
</feature>
<dbReference type="GO" id="GO:0000981">
    <property type="term" value="F:DNA-binding transcription factor activity, RNA polymerase II-specific"/>
    <property type="evidence" value="ECO:0007669"/>
    <property type="project" value="TreeGrafter"/>
</dbReference>
<feature type="region of interest" description="Disordered" evidence="8">
    <location>
        <begin position="21"/>
        <end position="40"/>
    </location>
</feature>
<feature type="domain" description="TEA" evidence="9">
    <location>
        <begin position="64"/>
        <end position="140"/>
    </location>
</feature>
<evidence type="ECO:0000256" key="8">
    <source>
        <dbReference type="SAM" id="MobiDB-lite"/>
    </source>
</evidence>
<evidence type="ECO:0000256" key="5">
    <source>
        <dbReference type="ARBA" id="ARBA00023163"/>
    </source>
</evidence>
<dbReference type="GO" id="GO:0005667">
    <property type="term" value="C:transcription regulator complex"/>
    <property type="evidence" value="ECO:0007669"/>
    <property type="project" value="TreeGrafter"/>
</dbReference>
<feature type="region of interest" description="Disordered" evidence="8">
    <location>
        <begin position="167"/>
        <end position="190"/>
    </location>
</feature>
<feature type="compositionally biased region" description="Low complexity" evidence="8">
    <location>
        <begin position="282"/>
        <end position="298"/>
    </location>
</feature>
<accession>A0A813VR11</accession>
<feature type="region of interest" description="Disordered" evidence="8">
    <location>
        <begin position="282"/>
        <end position="303"/>
    </location>
</feature>
<evidence type="ECO:0000313" key="10">
    <source>
        <dbReference type="EMBL" id="CAF0843800.1"/>
    </source>
</evidence>
<dbReference type="SMART" id="SM00426">
    <property type="entry name" value="TEA"/>
    <property type="match status" value="1"/>
</dbReference>
<dbReference type="GO" id="GO:0000978">
    <property type="term" value="F:RNA polymerase II cis-regulatory region sequence-specific DNA binding"/>
    <property type="evidence" value="ECO:0007669"/>
    <property type="project" value="TreeGrafter"/>
</dbReference>
<feature type="DNA-binding region" description="TEA" evidence="7">
    <location>
        <begin position="64"/>
        <end position="140"/>
    </location>
</feature>
<dbReference type="PANTHER" id="PTHR11834">
    <property type="entry name" value="TRANSCRIPTIONAL ENHANCER FACTOR TEF RELATED"/>
    <property type="match status" value="1"/>
</dbReference>
<dbReference type="Gene3D" id="6.10.20.40">
    <property type="entry name" value="TEA/ATTS domain"/>
    <property type="match status" value="1"/>
</dbReference>
<dbReference type="EMBL" id="CAJNOK010009206">
    <property type="protein sequence ID" value="CAF1083734.1"/>
    <property type="molecule type" value="Genomic_DNA"/>
</dbReference>
<organism evidence="10 14">
    <name type="scientific">Didymodactylos carnosus</name>
    <dbReference type="NCBI Taxonomy" id="1234261"/>
    <lineage>
        <taxon>Eukaryota</taxon>
        <taxon>Metazoa</taxon>
        <taxon>Spiralia</taxon>
        <taxon>Gnathifera</taxon>
        <taxon>Rotifera</taxon>
        <taxon>Eurotatoria</taxon>
        <taxon>Bdelloidea</taxon>
        <taxon>Philodinida</taxon>
        <taxon>Philodinidae</taxon>
        <taxon>Didymodactylos</taxon>
    </lineage>
</organism>
<dbReference type="FunFam" id="2.70.50.80:FF:000005">
    <property type="entry name" value="Transcription enhancer factor-like protein egl-44"/>
    <property type="match status" value="1"/>
</dbReference>
<keyword evidence="2" id="KW-0217">Developmental protein</keyword>
<dbReference type="Proteomes" id="UP000681722">
    <property type="component" value="Unassembled WGS sequence"/>
</dbReference>
<dbReference type="GO" id="GO:0048568">
    <property type="term" value="P:embryonic organ development"/>
    <property type="evidence" value="ECO:0007669"/>
    <property type="project" value="TreeGrafter"/>
</dbReference>
<keyword evidence="5" id="KW-0804">Transcription</keyword>
<dbReference type="PRINTS" id="PR00065">
    <property type="entry name" value="TEADOMAIN"/>
</dbReference>
<evidence type="ECO:0000259" key="9">
    <source>
        <dbReference type="PROSITE" id="PS51088"/>
    </source>
</evidence>
<evidence type="ECO:0000313" key="13">
    <source>
        <dbReference type="EMBL" id="CAF3846362.1"/>
    </source>
</evidence>
<dbReference type="EMBL" id="CAJOBA010009223">
    <property type="protein sequence ID" value="CAF3846362.1"/>
    <property type="molecule type" value="Genomic_DNA"/>
</dbReference>
<keyword evidence="4" id="KW-0238">DNA-binding</keyword>
<dbReference type="Pfam" id="PF01285">
    <property type="entry name" value="TEA"/>
    <property type="match status" value="1"/>
</dbReference>
<keyword evidence="3" id="KW-0805">Transcription regulation</keyword>
<comment type="subcellular location">
    <subcellularLocation>
        <location evidence="1">Nucleus</location>
    </subcellularLocation>
</comment>
<dbReference type="InterPro" id="IPR038096">
    <property type="entry name" value="TEA/ATTS_sf"/>
</dbReference>
<dbReference type="InterPro" id="IPR041086">
    <property type="entry name" value="YBD"/>
</dbReference>
<reference evidence="10" key="1">
    <citation type="submission" date="2021-02" db="EMBL/GenBank/DDBJ databases">
        <authorList>
            <person name="Nowell W R."/>
        </authorList>
    </citation>
    <scope>NUCLEOTIDE SEQUENCE</scope>
</reference>
<gene>
    <name evidence="10" type="ORF">GPM918_LOCUS5704</name>
    <name evidence="11" type="ORF">OVA965_LOCUS18489</name>
    <name evidence="12" type="ORF">SRO942_LOCUS5702</name>
    <name evidence="13" type="ORF">TMI583_LOCUS18500</name>
</gene>
<keyword evidence="14" id="KW-1185">Reference proteome</keyword>